<sequence length="275" mass="29560">MCSFLFWVYVTRGAKRGETFMASHRPWDGYQTACRFDSSGLGVWSVSVSGVPLVISLSVHLVDYVSAFVPVASLCRGFGGIVLLVFVEEECIGFVSAPRSTMPTKKDVASSSAAGPSGKSVSGQSYSRKPTDKLNKREFRPFCLHHQEGEKRHLQHVCPYPVSSTSDQPSGFEQGGSQRVRTGQGPWAGLLEHLERDFCPNYSLKLSAGGEEAGGDVEESVSEKGPGKKGRDSSPAVRPPTDNPTQVSEDTSSSPQLDTFHLGTGPSSLSRNSLA</sequence>
<proteinExistence type="predicted"/>
<organism evidence="2 3">
    <name type="scientific">Vitis vinifera</name>
    <name type="common">Grape</name>
    <dbReference type="NCBI Taxonomy" id="29760"/>
    <lineage>
        <taxon>Eukaryota</taxon>
        <taxon>Viridiplantae</taxon>
        <taxon>Streptophyta</taxon>
        <taxon>Embryophyta</taxon>
        <taxon>Tracheophyta</taxon>
        <taxon>Spermatophyta</taxon>
        <taxon>Magnoliopsida</taxon>
        <taxon>eudicotyledons</taxon>
        <taxon>Gunneridae</taxon>
        <taxon>Pentapetalae</taxon>
        <taxon>rosids</taxon>
        <taxon>Vitales</taxon>
        <taxon>Vitaceae</taxon>
        <taxon>Viteae</taxon>
        <taxon>Vitis</taxon>
    </lineage>
</organism>
<evidence type="ECO:0000313" key="3">
    <source>
        <dbReference type="Proteomes" id="UP000288805"/>
    </source>
</evidence>
<feature type="compositionally biased region" description="Basic and acidic residues" evidence="1">
    <location>
        <begin position="221"/>
        <end position="232"/>
    </location>
</feature>
<evidence type="ECO:0000313" key="2">
    <source>
        <dbReference type="EMBL" id="RVW43852.1"/>
    </source>
</evidence>
<feature type="compositionally biased region" description="Polar residues" evidence="1">
    <location>
        <begin position="162"/>
        <end position="181"/>
    </location>
</feature>
<protein>
    <submittedName>
        <fullName evidence="2">Uncharacterized protein</fullName>
    </submittedName>
</protein>
<reference evidence="2 3" key="1">
    <citation type="journal article" date="2018" name="PLoS Genet.">
        <title>Population sequencing reveals clonal diversity and ancestral inbreeding in the grapevine cultivar Chardonnay.</title>
        <authorList>
            <person name="Roach M.J."/>
            <person name="Johnson D.L."/>
            <person name="Bohlmann J."/>
            <person name="van Vuuren H.J."/>
            <person name="Jones S.J."/>
            <person name="Pretorius I.S."/>
            <person name="Schmidt S.A."/>
            <person name="Borneman A.R."/>
        </authorList>
    </citation>
    <scope>NUCLEOTIDE SEQUENCE [LARGE SCALE GENOMIC DNA]</scope>
    <source>
        <strain evidence="3">cv. Chardonnay</strain>
        <tissue evidence="2">Leaf</tissue>
    </source>
</reference>
<feature type="compositionally biased region" description="Low complexity" evidence="1">
    <location>
        <begin position="109"/>
        <end position="123"/>
    </location>
</feature>
<name>A0A438E887_VITVI</name>
<feature type="region of interest" description="Disordered" evidence="1">
    <location>
        <begin position="209"/>
        <end position="275"/>
    </location>
</feature>
<feature type="compositionally biased region" description="Polar residues" evidence="1">
    <location>
        <begin position="265"/>
        <end position="275"/>
    </location>
</feature>
<dbReference type="AlphaFoldDB" id="A0A438E887"/>
<dbReference type="Proteomes" id="UP000288805">
    <property type="component" value="Unassembled WGS sequence"/>
</dbReference>
<accession>A0A438E887</accession>
<feature type="region of interest" description="Disordered" evidence="1">
    <location>
        <begin position="159"/>
        <end position="184"/>
    </location>
</feature>
<gene>
    <name evidence="2" type="ORF">CK203_074049</name>
</gene>
<feature type="region of interest" description="Disordered" evidence="1">
    <location>
        <begin position="100"/>
        <end position="132"/>
    </location>
</feature>
<feature type="compositionally biased region" description="Polar residues" evidence="1">
    <location>
        <begin position="243"/>
        <end position="257"/>
    </location>
</feature>
<evidence type="ECO:0000256" key="1">
    <source>
        <dbReference type="SAM" id="MobiDB-lite"/>
    </source>
</evidence>
<comment type="caution">
    <text evidence="2">The sequence shown here is derived from an EMBL/GenBank/DDBJ whole genome shotgun (WGS) entry which is preliminary data.</text>
</comment>
<dbReference type="EMBL" id="QGNW01001367">
    <property type="protein sequence ID" value="RVW43852.1"/>
    <property type="molecule type" value="Genomic_DNA"/>
</dbReference>